<dbReference type="EMBL" id="JABCKV010000079">
    <property type="protein sequence ID" value="KAG5644200.1"/>
    <property type="molecule type" value="Genomic_DNA"/>
</dbReference>
<feature type="transmembrane region" description="Helical" evidence="1">
    <location>
        <begin position="219"/>
        <end position="238"/>
    </location>
</feature>
<keyword evidence="1" id="KW-0472">Membrane</keyword>
<organism evidence="2 3">
    <name type="scientific">Asterophora parasitica</name>
    <dbReference type="NCBI Taxonomy" id="117018"/>
    <lineage>
        <taxon>Eukaryota</taxon>
        <taxon>Fungi</taxon>
        <taxon>Dikarya</taxon>
        <taxon>Basidiomycota</taxon>
        <taxon>Agaricomycotina</taxon>
        <taxon>Agaricomycetes</taxon>
        <taxon>Agaricomycetidae</taxon>
        <taxon>Agaricales</taxon>
        <taxon>Tricholomatineae</taxon>
        <taxon>Lyophyllaceae</taxon>
        <taxon>Asterophora</taxon>
    </lineage>
</organism>
<sequence length="250" mass="28672">MLSQHVPSRGKNYARQNGLWDLFATCFTSTGPSLLEKTPLEHVADASKLRAHVPHLSEKHFAHIPPGHIKIRFWMSLLDLHEDDMNPKLEAILPLEDDGGFDLGRPIDPMRWTVFEPSAGLVGVLSPFTVHILSEFYDSLNVIEPFVSDSTWRTRHARFKAQTYLASVSSQADVVMDYVQAYGQRTKFVEWYDQAQQDMRCAEWRFKQWWAELVPRQKALLGLISIAFVVLCFILISLPRVKDAEDNTVF</sequence>
<gene>
    <name evidence="2" type="ORF">DXG03_008863</name>
</gene>
<dbReference type="Proteomes" id="UP000775547">
    <property type="component" value="Unassembled WGS sequence"/>
</dbReference>
<dbReference type="OrthoDB" id="2796521at2759"/>
<proteinExistence type="predicted"/>
<evidence type="ECO:0000313" key="3">
    <source>
        <dbReference type="Proteomes" id="UP000775547"/>
    </source>
</evidence>
<comment type="caution">
    <text evidence="2">The sequence shown here is derived from an EMBL/GenBank/DDBJ whole genome shotgun (WGS) entry which is preliminary data.</text>
</comment>
<dbReference type="AlphaFoldDB" id="A0A9P7GBF1"/>
<keyword evidence="1" id="KW-1133">Transmembrane helix</keyword>
<reference evidence="2" key="1">
    <citation type="submission" date="2020-07" db="EMBL/GenBank/DDBJ databases">
        <authorList>
            <person name="Nieuwenhuis M."/>
            <person name="Van De Peppel L.J.J."/>
        </authorList>
    </citation>
    <scope>NUCLEOTIDE SEQUENCE</scope>
    <source>
        <strain evidence="2">AP01</strain>
        <tissue evidence="2">Mycelium</tissue>
    </source>
</reference>
<keyword evidence="3" id="KW-1185">Reference proteome</keyword>
<keyword evidence="1" id="KW-0812">Transmembrane</keyword>
<reference evidence="2" key="2">
    <citation type="submission" date="2021-10" db="EMBL/GenBank/DDBJ databases">
        <title>Phylogenomics reveals ancestral predisposition of the termite-cultivated fungus Termitomyces towards a domesticated lifestyle.</title>
        <authorList>
            <person name="Auxier B."/>
            <person name="Grum-Grzhimaylo A."/>
            <person name="Cardenas M.E."/>
            <person name="Lodge J.D."/>
            <person name="Laessoe T."/>
            <person name="Pedersen O."/>
            <person name="Smith M.E."/>
            <person name="Kuyper T.W."/>
            <person name="Franco-Molano E.A."/>
            <person name="Baroni T.J."/>
            <person name="Aanen D.K."/>
        </authorList>
    </citation>
    <scope>NUCLEOTIDE SEQUENCE</scope>
    <source>
        <strain evidence="2">AP01</strain>
        <tissue evidence="2">Mycelium</tissue>
    </source>
</reference>
<name>A0A9P7GBF1_9AGAR</name>
<evidence type="ECO:0000313" key="2">
    <source>
        <dbReference type="EMBL" id="KAG5644200.1"/>
    </source>
</evidence>
<accession>A0A9P7GBF1</accession>
<evidence type="ECO:0000256" key="1">
    <source>
        <dbReference type="SAM" id="Phobius"/>
    </source>
</evidence>
<protein>
    <submittedName>
        <fullName evidence="2">Uncharacterized protein</fullName>
    </submittedName>
</protein>